<dbReference type="PANTHER" id="PTHR33221">
    <property type="entry name" value="WINGED HELIX-TURN-HELIX TRANSCRIPTIONAL REGULATOR, RRF2 FAMILY"/>
    <property type="match status" value="1"/>
</dbReference>
<dbReference type="Proteomes" id="UP000006983">
    <property type="component" value="Unassembled WGS sequence"/>
</dbReference>
<dbReference type="SUPFAM" id="SSF46785">
    <property type="entry name" value="Winged helix' DNA-binding domain"/>
    <property type="match status" value="1"/>
</dbReference>
<dbReference type="AlphaFoldDB" id="J7SIU2"/>
<name>J7SIU2_STRSL</name>
<dbReference type="Gene3D" id="1.10.10.10">
    <property type="entry name" value="Winged helix-like DNA-binding domain superfamily/Winged helix DNA-binding domain"/>
    <property type="match status" value="1"/>
</dbReference>
<comment type="caution">
    <text evidence="1">The sequence shown here is derived from an EMBL/GenBank/DDBJ whole genome shotgun (WGS) entry which is preliminary data.</text>
</comment>
<gene>
    <name evidence="1" type="ORF">RSSL_01323</name>
</gene>
<dbReference type="PANTHER" id="PTHR33221:SF15">
    <property type="entry name" value="HTH-TYPE TRANSCRIPTIONAL REGULATOR YWGB-RELATED"/>
    <property type="match status" value="1"/>
</dbReference>
<sequence length="154" mass="16520">MRGSDMQIPSRFTIAVHILTLIAQNKGNATKLTSDLMAGSVGVNPVIIRKTLSQLKKADLISVQRGSGGATLAKAPEEINLLQVYRAVDSIGPSGKLFSFHDNPNPACSVGRNIHGILDQSLEDVQMAMEKELEKKTLAGILKDAKVNWKEAGA</sequence>
<dbReference type="FunFam" id="1.10.10.10:FF:000138">
    <property type="entry name" value="Rrf2 family transcriptional regulator"/>
    <property type="match status" value="1"/>
</dbReference>
<proteinExistence type="predicted"/>
<accession>J7SIU2</accession>
<dbReference type="EMBL" id="ALIF01000001">
    <property type="protein sequence ID" value="EJO17397.1"/>
    <property type="molecule type" value="Genomic_DNA"/>
</dbReference>
<organism evidence="1 2">
    <name type="scientific">Streptococcus salivarius K12</name>
    <dbReference type="NCBI Taxonomy" id="1200793"/>
    <lineage>
        <taxon>Bacteria</taxon>
        <taxon>Bacillati</taxon>
        <taxon>Bacillota</taxon>
        <taxon>Bacilli</taxon>
        <taxon>Lactobacillales</taxon>
        <taxon>Streptococcaceae</taxon>
        <taxon>Streptococcus</taxon>
    </lineage>
</organism>
<dbReference type="GO" id="GO:0005829">
    <property type="term" value="C:cytosol"/>
    <property type="evidence" value="ECO:0007669"/>
    <property type="project" value="TreeGrafter"/>
</dbReference>
<keyword evidence="2" id="KW-1185">Reference proteome</keyword>
<dbReference type="Pfam" id="PF02082">
    <property type="entry name" value="Rrf2"/>
    <property type="match status" value="1"/>
</dbReference>
<evidence type="ECO:0000313" key="1">
    <source>
        <dbReference type="EMBL" id="EJO17397.1"/>
    </source>
</evidence>
<protein>
    <submittedName>
        <fullName evidence="1">Rrf2 family protein</fullName>
    </submittedName>
</protein>
<dbReference type="PATRIC" id="fig|1200793.3.peg.1279"/>
<dbReference type="InterPro" id="IPR036388">
    <property type="entry name" value="WH-like_DNA-bd_sf"/>
</dbReference>
<evidence type="ECO:0000313" key="2">
    <source>
        <dbReference type="Proteomes" id="UP000006983"/>
    </source>
</evidence>
<reference evidence="1 2" key="1">
    <citation type="journal article" date="2012" name="J. Bacteriol.">
        <title>Genome Sequence of the Lantibiotic Bacteriocin Producer Streptococcus salivarius Strain K12.</title>
        <authorList>
            <person name="Barretto C."/>
            <person name="Alvarez-Martin P."/>
            <person name="Foata F."/>
            <person name="Renault P."/>
            <person name="Berger B."/>
        </authorList>
    </citation>
    <scope>NUCLEOTIDE SEQUENCE [LARGE SCALE GENOMIC DNA]</scope>
    <source>
        <strain evidence="1 2">K12</strain>
    </source>
</reference>
<dbReference type="InterPro" id="IPR036390">
    <property type="entry name" value="WH_DNA-bd_sf"/>
</dbReference>
<dbReference type="InterPro" id="IPR000944">
    <property type="entry name" value="Tscrpt_reg_Rrf2"/>
</dbReference>
<dbReference type="PROSITE" id="PS51197">
    <property type="entry name" value="HTH_RRF2_2"/>
    <property type="match status" value="1"/>
</dbReference>
<dbReference type="GO" id="GO:0003700">
    <property type="term" value="F:DNA-binding transcription factor activity"/>
    <property type="evidence" value="ECO:0007669"/>
    <property type="project" value="TreeGrafter"/>
</dbReference>